<dbReference type="AlphaFoldDB" id="T1H503"/>
<reference evidence="2" key="2">
    <citation type="submission" date="2015-06" db="UniProtKB">
        <authorList>
            <consortium name="EnsemblMetazoa"/>
        </authorList>
    </citation>
    <scope>IDENTIFICATION</scope>
</reference>
<evidence type="ECO:0000313" key="3">
    <source>
        <dbReference type="Proteomes" id="UP000015102"/>
    </source>
</evidence>
<accession>T1H503</accession>
<keyword evidence="1" id="KW-0472">Membrane</keyword>
<organism evidence="2 3">
    <name type="scientific">Megaselia scalaris</name>
    <name type="common">Humpbacked fly</name>
    <name type="synonym">Phora scalaris</name>
    <dbReference type="NCBI Taxonomy" id="36166"/>
    <lineage>
        <taxon>Eukaryota</taxon>
        <taxon>Metazoa</taxon>
        <taxon>Ecdysozoa</taxon>
        <taxon>Arthropoda</taxon>
        <taxon>Hexapoda</taxon>
        <taxon>Insecta</taxon>
        <taxon>Pterygota</taxon>
        <taxon>Neoptera</taxon>
        <taxon>Endopterygota</taxon>
        <taxon>Diptera</taxon>
        <taxon>Brachycera</taxon>
        <taxon>Muscomorpha</taxon>
        <taxon>Platypezoidea</taxon>
        <taxon>Phoridae</taxon>
        <taxon>Megaseliini</taxon>
        <taxon>Megaselia</taxon>
    </lineage>
</organism>
<dbReference type="STRING" id="36166.T1H503"/>
<name>T1H503_MEGSC</name>
<reference evidence="3" key="1">
    <citation type="submission" date="2013-02" db="EMBL/GenBank/DDBJ databases">
        <authorList>
            <person name="Hughes D."/>
        </authorList>
    </citation>
    <scope>NUCLEOTIDE SEQUENCE</scope>
    <source>
        <strain>Durham</strain>
        <strain evidence="3">NC isolate 2 -- Noor lab</strain>
    </source>
</reference>
<feature type="transmembrane region" description="Helical" evidence="1">
    <location>
        <begin position="63"/>
        <end position="80"/>
    </location>
</feature>
<evidence type="ECO:0000313" key="2">
    <source>
        <dbReference type="EnsemblMetazoa" id="MESCA011376-PA"/>
    </source>
</evidence>
<protein>
    <submittedName>
        <fullName evidence="2">Uncharacterized protein</fullName>
    </submittedName>
</protein>
<dbReference type="Proteomes" id="UP000015102">
    <property type="component" value="Unassembled WGS sequence"/>
</dbReference>
<proteinExistence type="predicted"/>
<feature type="transmembrane region" description="Helical" evidence="1">
    <location>
        <begin position="6"/>
        <end position="27"/>
    </location>
</feature>
<dbReference type="EnsemblMetazoa" id="MESCA011376-RA">
    <property type="protein sequence ID" value="MESCA011376-PA"/>
    <property type="gene ID" value="MESCA011376"/>
</dbReference>
<evidence type="ECO:0000256" key="1">
    <source>
        <dbReference type="SAM" id="Phobius"/>
    </source>
</evidence>
<keyword evidence="3" id="KW-1185">Reference proteome</keyword>
<feature type="transmembrane region" description="Helical" evidence="1">
    <location>
        <begin position="34"/>
        <end position="57"/>
    </location>
</feature>
<dbReference type="HOGENOM" id="CLU_1673646_0_0_1"/>
<sequence>PRHFFLLFNITSSIHLLNCVIAIIGAFKLRKWFLIPFIIFEFIRVLLLLTTHIVLIYLLPVFIGYNWSAVVALFQLITLVNSEKYKKLYGDDPMKPIVNSQNGLSTTPEVKMIYTPDYDTVLKKLNKEPKIIAVQPSVNEIAIANYKNWYHRELVGVI</sequence>
<dbReference type="EMBL" id="CAQQ02150242">
    <property type="status" value="NOT_ANNOTATED_CDS"/>
    <property type="molecule type" value="Genomic_DNA"/>
</dbReference>
<keyword evidence="1" id="KW-1133">Transmembrane helix</keyword>
<keyword evidence="1" id="KW-0812">Transmembrane</keyword>